<feature type="binding site" evidence="10">
    <location>
        <position position="135"/>
    </location>
    <ligand>
        <name>[4Fe-4S] cluster</name>
        <dbReference type="ChEBI" id="CHEBI:49883"/>
        <label>2</label>
    </ligand>
</feature>
<keyword evidence="8 10" id="KW-0411">Iron-sulfur</keyword>
<organism evidence="13 14">
    <name type="scientific">Capillibacterium thermochitinicola</name>
    <dbReference type="NCBI Taxonomy" id="2699427"/>
    <lineage>
        <taxon>Bacteria</taxon>
        <taxon>Bacillati</taxon>
        <taxon>Bacillota</taxon>
        <taxon>Capillibacterium</taxon>
    </lineage>
</organism>
<dbReference type="Gene3D" id="3.30.70.20">
    <property type="match status" value="2"/>
</dbReference>
<comment type="caution">
    <text evidence="10">Lacks conserved residue(s) required for the propagation of feature annotation.</text>
</comment>
<dbReference type="PROSITE" id="PS51379">
    <property type="entry name" value="4FE4S_FER_2"/>
    <property type="match status" value="4"/>
</dbReference>
<evidence type="ECO:0000256" key="4">
    <source>
        <dbReference type="ARBA" id="ARBA00022737"/>
    </source>
</evidence>
<dbReference type="PROSITE" id="PS00198">
    <property type="entry name" value="4FE4S_FER_1"/>
    <property type="match status" value="2"/>
</dbReference>
<dbReference type="InterPro" id="IPR007202">
    <property type="entry name" value="4Fe-4S_dom"/>
</dbReference>
<keyword evidence="9 10" id="KW-0472">Membrane</keyword>
<dbReference type="InterPro" id="IPR010207">
    <property type="entry name" value="Elect_transpt_cplx_RnfB/RsxB"/>
</dbReference>
<dbReference type="CDD" id="cd10549">
    <property type="entry name" value="MtMvhB_like"/>
    <property type="match status" value="1"/>
</dbReference>
<dbReference type="GO" id="GO:0051539">
    <property type="term" value="F:4 iron, 4 sulfur cluster binding"/>
    <property type="evidence" value="ECO:0007669"/>
    <property type="project" value="UniProtKB-UniRule"/>
</dbReference>
<sequence length="269" mass="27925">MSIILHGVAVLLVLGAAFGLGLAIASRKLAVESDPRIDEIEALLPGANCGGCGYPGCRGMAEAIVAGAAPVTGCPVLKDHSPIAAVMGVESTATERLIARVRCGGGRKEAPQRFIYFGVEDCAAAQSLGGGAKACTYGCLGLGSCVKVCPFGAMKMSDNALPVVDEEKCTGCGLCVKACPRQIITLWPYDKKVTVLCMNKDKGAEVRAVCKVGCIACRLCTKNCPTGAIPVEDNLARITPELCTNCEICVEKCPMKTIKGAKKQERAVG</sequence>
<feature type="region of interest" description="Hydrophobic" evidence="10">
    <location>
        <begin position="1"/>
        <end position="26"/>
    </location>
</feature>
<dbReference type="Pfam" id="PF12838">
    <property type="entry name" value="Fer4_7"/>
    <property type="match status" value="1"/>
</dbReference>
<feature type="domain" description="4Fe-4S ferredoxin-type" evidence="11">
    <location>
        <begin position="139"/>
        <end position="159"/>
    </location>
</feature>
<keyword evidence="6 10" id="KW-0249">Electron transport</keyword>
<evidence type="ECO:0000256" key="7">
    <source>
        <dbReference type="ARBA" id="ARBA00023004"/>
    </source>
</evidence>
<comment type="subunit">
    <text evidence="10">The complex is composed of six subunits: RnfA, RnfB, RnfC, RnfD, RnfE and RnfG.</text>
</comment>
<dbReference type="PANTHER" id="PTHR43560:SF1">
    <property type="entry name" value="ION-TRANSLOCATING OXIDOREDUCTASE COMPLEX SUBUNIT B"/>
    <property type="match status" value="1"/>
</dbReference>
<feature type="binding site" evidence="10">
    <location>
        <position position="175"/>
    </location>
    <ligand>
        <name>[4Fe-4S] cluster</name>
        <dbReference type="ChEBI" id="CHEBI:49883"/>
        <label>3</label>
    </ligand>
</feature>
<evidence type="ECO:0000313" key="13">
    <source>
        <dbReference type="EMBL" id="MBA2133490.1"/>
    </source>
</evidence>
<evidence type="ECO:0000256" key="1">
    <source>
        <dbReference type="ARBA" id="ARBA00022448"/>
    </source>
</evidence>
<feature type="binding site" evidence="10">
    <location>
        <position position="52"/>
    </location>
    <ligand>
        <name>[4Fe-4S] cluster</name>
        <dbReference type="ChEBI" id="CHEBI:49883"/>
        <label>1</label>
    </ligand>
</feature>
<dbReference type="Proteomes" id="UP000657177">
    <property type="component" value="Unassembled WGS sequence"/>
</dbReference>
<feature type="binding site" evidence="10">
    <location>
        <position position="74"/>
    </location>
    <ligand>
        <name>[4Fe-4S] cluster</name>
        <dbReference type="ChEBI" id="CHEBI:49883"/>
        <label>1</label>
    </ligand>
</feature>
<dbReference type="PANTHER" id="PTHR43560">
    <property type="entry name" value="ION-TRANSLOCATING OXIDOREDUCTASE COMPLEX SUBUNIT B"/>
    <property type="match status" value="1"/>
</dbReference>
<dbReference type="SUPFAM" id="SSF54862">
    <property type="entry name" value="4Fe-4S ferredoxins"/>
    <property type="match status" value="1"/>
</dbReference>
<feature type="binding site" evidence="10">
    <location>
        <position position="172"/>
    </location>
    <ligand>
        <name>[4Fe-4S] cluster</name>
        <dbReference type="ChEBI" id="CHEBI:49883"/>
        <label>3</label>
    </ligand>
</feature>
<keyword evidence="7 10" id="KW-0408">Iron</keyword>
<evidence type="ECO:0000259" key="12">
    <source>
        <dbReference type="PROSITE" id="PS51656"/>
    </source>
</evidence>
<accession>A0A8J6LIV0</accession>
<keyword evidence="4 10" id="KW-0677">Repeat</keyword>
<feature type="binding site" evidence="10">
    <location>
        <position position="57"/>
    </location>
    <ligand>
        <name>[4Fe-4S] cluster</name>
        <dbReference type="ChEBI" id="CHEBI:49883"/>
        <label>1</label>
    </ligand>
</feature>
<name>A0A8J6LIV0_9FIRM</name>
<dbReference type="EC" id="7.-.-.-" evidence="10"/>
<dbReference type="GO" id="GO:0046872">
    <property type="term" value="F:metal ion binding"/>
    <property type="evidence" value="ECO:0007669"/>
    <property type="project" value="UniProtKB-KW"/>
</dbReference>
<dbReference type="AlphaFoldDB" id="A0A8J6LIV0"/>
<gene>
    <name evidence="10" type="primary">rnfB</name>
    <name evidence="13" type="ORF">G5B42_08045</name>
</gene>
<keyword evidence="2 10" id="KW-0004">4Fe-4S</keyword>
<feature type="domain" description="4Fe-4S ferredoxin-type" evidence="11">
    <location>
        <begin position="202"/>
        <end position="234"/>
    </location>
</feature>
<feature type="binding site" evidence="10">
    <location>
        <position position="179"/>
    </location>
    <ligand>
        <name>[4Fe-4S] cluster</name>
        <dbReference type="ChEBI" id="CHEBI:49883"/>
        <label>2</label>
    </ligand>
</feature>
<evidence type="ECO:0000256" key="10">
    <source>
        <dbReference type="HAMAP-Rule" id="MF_00463"/>
    </source>
</evidence>
<feature type="binding site" evidence="10">
    <location>
        <position position="149"/>
    </location>
    <ligand>
        <name>[4Fe-4S] cluster</name>
        <dbReference type="ChEBI" id="CHEBI:49883"/>
        <label>3</label>
    </ligand>
</feature>
<dbReference type="GO" id="GO:0022900">
    <property type="term" value="P:electron transport chain"/>
    <property type="evidence" value="ECO:0007669"/>
    <property type="project" value="UniProtKB-UniRule"/>
</dbReference>
<evidence type="ECO:0000259" key="11">
    <source>
        <dbReference type="PROSITE" id="PS51379"/>
    </source>
</evidence>
<evidence type="ECO:0000256" key="6">
    <source>
        <dbReference type="ARBA" id="ARBA00022982"/>
    </source>
</evidence>
<proteinExistence type="inferred from homology"/>
<feature type="binding site" evidence="10">
    <location>
        <position position="49"/>
    </location>
    <ligand>
        <name>[4Fe-4S] cluster</name>
        <dbReference type="ChEBI" id="CHEBI:49883"/>
        <label>1</label>
    </ligand>
</feature>
<dbReference type="Gene3D" id="1.10.15.40">
    <property type="entry name" value="Electron transport complex subunit B, putative Fe-S cluster"/>
    <property type="match status" value="1"/>
</dbReference>
<evidence type="ECO:0000256" key="2">
    <source>
        <dbReference type="ARBA" id="ARBA00022485"/>
    </source>
</evidence>
<comment type="subcellular location">
    <subcellularLocation>
        <location evidence="10">Cell membrane</location>
    </subcellularLocation>
</comment>
<comment type="caution">
    <text evidence="13">The sequence shown here is derived from an EMBL/GenBank/DDBJ whole genome shotgun (WGS) entry which is preliminary data.</text>
</comment>
<dbReference type="HAMAP" id="MF_00463">
    <property type="entry name" value="RsxB_RnfB"/>
    <property type="match status" value="1"/>
</dbReference>
<comment type="cofactor">
    <cofactor evidence="10">
        <name>[4Fe-4S] cluster</name>
        <dbReference type="ChEBI" id="CHEBI:49883"/>
    </cofactor>
    <text evidence="10">Binds 3 [4Fe-4S] clusters.</text>
</comment>
<feature type="domain" description="4Fe-4S" evidence="12">
    <location>
        <begin position="32"/>
        <end position="91"/>
    </location>
</feature>
<dbReference type="InterPro" id="IPR050395">
    <property type="entry name" value="4Fe4S_Ferredoxin_RnfB"/>
</dbReference>
<evidence type="ECO:0000256" key="9">
    <source>
        <dbReference type="ARBA" id="ARBA00023136"/>
    </source>
</evidence>
<comment type="function">
    <text evidence="10">Part of a membrane-bound complex that couples electron transfer with translocation of ions across the membrane.</text>
</comment>
<comment type="similarity">
    <text evidence="10">Belongs to the 4Fe4S bacterial-type ferredoxin family. RnfB subfamily.</text>
</comment>
<evidence type="ECO:0000256" key="3">
    <source>
        <dbReference type="ARBA" id="ARBA00022723"/>
    </source>
</evidence>
<dbReference type="InterPro" id="IPR017896">
    <property type="entry name" value="4Fe4S_Fe-S-bd"/>
</dbReference>
<keyword evidence="14" id="KW-1185">Reference proteome</keyword>
<dbReference type="EMBL" id="JAAKDE010000015">
    <property type="protein sequence ID" value="MBA2133490.1"/>
    <property type="molecule type" value="Genomic_DNA"/>
</dbReference>
<keyword evidence="3 10" id="KW-0479">Metal-binding</keyword>
<evidence type="ECO:0000256" key="8">
    <source>
        <dbReference type="ARBA" id="ARBA00023014"/>
    </source>
</evidence>
<keyword evidence="1 10" id="KW-0813">Transport</keyword>
<dbReference type="InterPro" id="IPR017900">
    <property type="entry name" value="4Fe4S_Fe_S_CS"/>
</dbReference>
<dbReference type="Pfam" id="PF00037">
    <property type="entry name" value="Fer4"/>
    <property type="match status" value="1"/>
</dbReference>
<dbReference type="GO" id="GO:0009055">
    <property type="term" value="F:electron transfer activity"/>
    <property type="evidence" value="ECO:0007669"/>
    <property type="project" value="InterPro"/>
</dbReference>
<protein>
    <recommendedName>
        <fullName evidence="10">Ion-translocating oxidoreductase complex subunit B</fullName>
        <ecNumber evidence="10">7.-.-.-</ecNumber>
    </recommendedName>
    <alternativeName>
        <fullName evidence="10">Rnf electron transport complex subunit B</fullName>
    </alternativeName>
</protein>
<keyword evidence="10" id="KW-1003">Cell membrane</keyword>
<feature type="domain" description="4Fe-4S ferredoxin-type" evidence="11">
    <location>
        <begin position="160"/>
        <end position="189"/>
    </location>
</feature>
<evidence type="ECO:0000313" key="14">
    <source>
        <dbReference type="Proteomes" id="UP000657177"/>
    </source>
</evidence>
<feature type="domain" description="4Fe-4S ferredoxin-type" evidence="11">
    <location>
        <begin position="236"/>
        <end position="263"/>
    </location>
</feature>
<feature type="binding site" evidence="10">
    <location>
        <position position="169"/>
    </location>
    <ligand>
        <name>[4Fe-4S] cluster</name>
        <dbReference type="ChEBI" id="CHEBI:49883"/>
        <label>3</label>
    </ligand>
</feature>
<keyword evidence="5 10" id="KW-1278">Translocase</keyword>
<reference evidence="13" key="1">
    <citation type="submission" date="2020-06" db="EMBL/GenBank/DDBJ databases">
        <title>Novel chitinolytic bacterium.</title>
        <authorList>
            <person name="Ungkulpasvich U."/>
            <person name="Kosugi A."/>
            <person name="Uke A."/>
        </authorList>
    </citation>
    <scope>NUCLEOTIDE SEQUENCE</scope>
    <source>
        <strain evidence="13">UUS1-1</strain>
    </source>
</reference>
<feature type="binding site" evidence="10">
    <location>
        <position position="145"/>
    </location>
    <ligand>
        <name>[4Fe-4S] cluster</name>
        <dbReference type="ChEBI" id="CHEBI:49883"/>
        <label>2</label>
    </ligand>
</feature>
<evidence type="ECO:0000256" key="5">
    <source>
        <dbReference type="ARBA" id="ARBA00022967"/>
    </source>
</evidence>
<dbReference type="Pfam" id="PF04060">
    <property type="entry name" value="FeS"/>
    <property type="match status" value="1"/>
</dbReference>
<feature type="binding site" evidence="10">
    <location>
        <position position="139"/>
    </location>
    <ligand>
        <name>[4Fe-4S] cluster</name>
        <dbReference type="ChEBI" id="CHEBI:49883"/>
        <label>2</label>
    </ligand>
</feature>
<dbReference type="GO" id="GO:0005886">
    <property type="term" value="C:plasma membrane"/>
    <property type="evidence" value="ECO:0007669"/>
    <property type="project" value="UniProtKB-SubCell"/>
</dbReference>
<dbReference type="PROSITE" id="PS51656">
    <property type="entry name" value="4FE4S"/>
    <property type="match status" value="1"/>
</dbReference>